<sequence length="587" mass="68363">MDGHIGEQASQYVKDHYIVTLSNEFKVTSKIKTKNAIINALSKIEADLNEHEKFSGTTLAGVVIRNGKVIMHHIGDSRVIIGLKDGHIVESIDHKPNLYCERYRICVQNKSSLMPYQTPYRLLSQLAMSRSIGHHRTKCQSRDNIATPDFQQILQEEVKWILVATDGVIDQVTTVQIVTIINCLSHKPHKVMKTNSDLENLTIEVFNGEMYVPYFKTVFEDEYPGQQIVSQDGSISKKIVNTLIAISYRSSGYDNISAIFQIIPEFEAYNPRNFNALQVENTDCDIKTFAETFPFPRILAQSADKYLVYDNSTYTQLLIRHKFPQAKILELELNREQLQKITLSYYKFATKYVLLSYIIYVTQSKTKFKYLILSIKKFKARKVKRNKSPDDFTLKFRCFKFTIPYKQNKIYKQFALMEIPSIIHIYTPRIPYYLQYPNHTISYEQQYISLQTYDEEISSTSDIQSLRSTFTEELTKNTVYSQERFLRKLCNINHDIVQQPLDNNTELIQYSNKEELTSEKDQQSIIREANEQSLSHCQSESTVSYHISALIQKPKSNIIEERTTMFQTLRKRIALIYNKLKQKLFGK</sequence>
<evidence type="ECO:0000313" key="2">
    <source>
        <dbReference type="EMBL" id="EST43501.1"/>
    </source>
</evidence>
<reference evidence="3" key="2">
    <citation type="submission" date="2020-12" db="EMBL/GenBank/DDBJ databases">
        <title>New Spironucleus salmonicida genome in near-complete chromosomes.</title>
        <authorList>
            <person name="Xu F."/>
            <person name="Kurt Z."/>
            <person name="Jimenez-Gonzalez A."/>
            <person name="Astvaldsson A."/>
            <person name="Andersson J.O."/>
            <person name="Svard S.G."/>
        </authorList>
    </citation>
    <scope>NUCLEOTIDE SEQUENCE</scope>
    <source>
        <strain evidence="3">ATCC 50377</strain>
    </source>
</reference>
<dbReference type="PROSITE" id="PS51746">
    <property type="entry name" value="PPM_2"/>
    <property type="match status" value="1"/>
</dbReference>
<dbReference type="PANTHER" id="PTHR47992">
    <property type="entry name" value="PROTEIN PHOSPHATASE"/>
    <property type="match status" value="1"/>
</dbReference>
<proteinExistence type="predicted"/>
<protein>
    <submittedName>
        <fullName evidence="2">Protein phosphatase 2C</fullName>
    </submittedName>
</protein>
<feature type="domain" description="PPM-type phosphatase" evidence="1">
    <location>
        <begin position="1"/>
        <end position="263"/>
    </location>
</feature>
<organism evidence="2">
    <name type="scientific">Spironucleus salmonicida</name>
    <dbReference type="NCBI Taxonomy" id="348837"/>
    <lineage>
        <taxon>Eukaryota</taxon>
        <taxon>Metamonada</taxon>
        <taxon>Diplomonadida</taxon>
        <taxon>Hexamitidae</taxon>
        <taxon>Hexamitinae</taxon>
        <taxon>Spironucleus</taxon>
    </lineage>
</organism>
<dbReference type="SMART" id="SM00332">
    <property type="entry name" value="PP2Cc"/>
    <property type="match status" value="1"/>
</dbReference>
<dbReference type="CDD" id="cd00143">
    <property type="entry name" value="PP2Cc"/>
    <property type="match status" value="1"/>
</dbReference>
<dbReference type="GO" id="GO:0004722">
    <property type="term" value="F:protein serine/threonine phosphatase activity"/>
    <property type="evidence" value="ECO:0007669"/>
    <property type="project" value="InterPro"/>
</dbReference>
<dbReference type="SUPFAM" id="SSF81606">
    <property type="entry name" value="PP2C-like"/>
    <property type="match status" value="1"/>
</dbReference>
<dbReference type="VEuPathDB" id="GiardiaDB:SS50377_20811"/>
<dbReference type="Pfam" id="PF00481">
    <property type="entry name" value="PP2C"/>
    <property type="match status" value="1"/>
</dbReference>
<dbReference type="Proteomes" id="UP000018208">
    <property type="component" value="Unassembled WGS sequence"/>
</dbReference>
<dbReference type="InterPro" id="IPR001932">
    <property type="entry name" value="PPM-type_phosphatase-like_dom"/>
</dbReference>
<name>V6LIG2_9EUKA</name>
<dbReference type="InterPro" id="IPR036457">
    <property type="entry name" value="PPM-type-like_dom_sf"/>
</dbReference>
<accession>V6LIG2</accession>
<keyword evidence="4" id="KW-1185">Reference proteome</keyword>
<dbReference type="AlphaFoldDB" id="V6LIG2"/>
<dbReference type="EMBL" id="AUWU02000001">
    <property type="protein sequence ID" value="KAH0577458.1"/>
    <property type="molecule type" value="Genomic_DNA"/>
</dbReference>
<evidence type="ECO:0000313" key="4">
    <source>
        <dbReference type="Proteomes" id="UP000018208"/>
    </source>
</evidence>
<reference evidence="2 3" key="1">
    <citation type="journal article" date="2014" name="PLoS Genet.">
        <title>The Genome of Spironucleus salmonicida Highlights a Fish Pathogen Adapted to Fluctuating Environments.</title>
        <authorList>
            <person name="Xu F."/>
            <person name="Jerlstrom-Hultqvist J."/>
            <person name="Einarsson E."/>
            <person name="Astvaldsson A."/>
            <person name="Svard S.G."/>
            <person name="Andersson J.O."/>
        </authorList>
    </citation>
    <scope>NUCLEOTIDE SEQUENCE</scope>
    <source>
        <strain evidence="3">ATCC 50377</strain>
    </source>
</reference>
<evidence type="ECO:0000313" key="3">
    <source>
        <dbReference type="EMBL" id="KAH0577458.1"/>
    </source>
</evidence>
<gene>
    <name evidence="2" type="ORF">SS50377_16535</name>
    <name evidence="3" type="ORF">SS50377_20811</name>
</gene>
<evidence type="ECO:0000259" key="1">
    <source>
        <dbReference type="PROSITE" id="PS51746"/>
    </source>
</evidence>
<dbReference type="InterPro" id="IPR015655">
    <property type="entry name" value="PP2C"/>
</dbReference>
<dbReference type="Gene3D" id="3.60.40.10">
    <property type="entry name" value="PPM-type phosphatase domain"/>
    <property type="match status" value="1"/>
</dbReference>
<dbReference type="OrthoDB" id="10264738at2759"/>
<dbReference type="EMBL" id="KI546135">
    <property type="protein sequence ID" value="EST43501.1"/>
    <property type="molecule type" value="Genomic_DNA"/>
</dbReference>